<accession>A0A8S4D444</accession>
<comment type="caution">
    <text evidence="1">The sequence shown here is derived from an EMBL/GenBank/DDBJ whole genome shotgun (WGS) entry which is preliminary data.</text>
</comment>
<keyword evidence="2" id="KW-1185">Reference proteome</keyword>
<dbReference type="EMBL" id="CAJHNJ030000002">
    <property type="protein sequence ID" value="CAG9092027.1"/>
    <property type="molecule type" value="Genomic_DNA"/>
</dbReference>
<gene>
    <name evidence="1" type="ORF">PLXY2_LOCUS1037</name>
</gene>
<protein>
    <submittedName>
        <fullName evidence="1">(diamondback moth) hypothetical protein</fullName>
    </submittedName>
</protein>
<name>A0A8S4D444_PLUXY</name>
<reference evidence="1" key="1">
    <citation type="submission" date="2020-11" db="EMBL/GenBank/DDBJ databases">
        <authorList>
            <person name="Whiteford S."/>
        </authorList>
    </citation>
    <scope>NUCLEOTIDE SEQUENCE</scope>
</reference>
<sequence>MSANANPAPTDNCALKCAISFLAGSVGGGLLVHLVEGSPEPTSTLHIECPKTDEVLTEEEVKAQKGKKPLPCMVLSKIKNPEGCSDKLEGKEKEEAVKD</sequence>
<dbReference type="AlphaFoldDB" id="A0A8S4D444"/>
<proteinExistence type="predicted"/>
<evidence type="ECO:0000313" key="1">
    <source>
        <dbReference type="EMBL" id="CAG9092027.1"/>
    </source>
</evidence>
<organism evidence="1 2">
    <name type="scientific">Plutella xylostella</name>
    <name type="common">Diamondback moth</name>
    <name type="synonym">Plutella maculipennis</name>
    <dbReference type="NCBI Taxonomy" id="51655"/>
    <lineage>
        <taxon>Eukaryota</taxon>
        <taxon>Metazoa</taxon>
        <taxon>Ecdysozoa</taxon>
        <taxon>Arthropoda</taxon>
        <taxon>Hexapoda</taxon>
        <taxon>Insecta</taxon>
        <taxon>Pterygota</taxon>
        <taxon>Neoptera</taxon>
        <taxon>Endopterygota</taxon>
        <taxon>Lepidoptera</taxon>
        <taxon>Glossata</taxon>
        <taxon>Ditrysia</taxon>
        <taxon>Yponomeutoidea</taxon>
        <taxon>Plutellidae</taxon>
        <taxon>Plutella</taxon>
    </lineage>
</organism>
<dbReference type="Proteomes" id="UP000653454">
    <property type="component" value="Unassembled WGS sequence"/>
</dbReference>
<evidence type="ECO:0000313" key="2">
    <source>
        <dbReference type="Proteomes" id="UP000653454"/>
    </source>
</evidence>